<dbReference type="GO" id="GO:0008270">
    <property type="term" value="F:zinc ion binding"/>
    <property type="evidence" value="ECO:0007669"/>
    <property type="project" value="UniProtKB-UniRule"/>
</dbReference>
<evidence type="ECO:0000256" key="4">
    <source>
        <dbReference type="HAMAP-Rule" id="MF_00213"/>
    </source>
</evidence>
<evidence type="ECO:0000256" key="1">
    <source>
        <dbReference type="ARBA" id="ARBA00022596"/>
    </source>
</evidence>
<dbReference type="PIRSF" id="PIRSF004761">
    <property type="entry name" value="Hydrgn_mat_HypA"/>
    <property type="match status" value="1"/>
</dbReference>
<keyword evidence="3 4" id="KW-0862">Zinc</keyword>
<dbReference type="GO" id="GO:0051604">
    <property type="term" value="P:protein maturation"/>
    <property type="evidence" value="ECO:0007669"/>
    <property type="project" value="InterPro"/>
</dbReference>
<keyword evidence="1 4" id="KW-0533">Nickel</keyword>
<comment type="function">
    <text evidence="4">Involved in the maturation of [NiFe] hydrogenases. Required for nickel insertion into the metal center of the hydrogenase.</text>
</comment>
<dbReference type="NCBIfam" id="TIGR00100">
    <property type="entry name" value="hypA"/>
    <property type="match status" value="1"/>
</dbReference>
<dbReference type="Proteomes" id="UP000332515">
    <property type="component" value="Unassembled WGS sequence"/>
</dbReference>
<evidence type="ECO:0000256" key="3">
    <source>
        <dbReference type="ARBA" id="ARBA00022833"/>
    </source>
</evidence>
<dbReference type="Pfam" id="PF01155">
    <property type="entry name" value="HypA"/>
    <property type="match status" value="1"/>
</dbReference>
<evidence type="ECO:0000313" key="6">
    <source>
        <dbReference type="Proteomes" id="UP000332515"/>
    </source>
</evidence>
<feature type="binding site" evidence="4">
    <location>
        <position position="2"/>
    </location>
    <ligand>
        <name>Ni(2+)</name>
        <dbReference type="ChEBI" id="CHEBI:49786"/>
    </ligand>
</feature>
<evidence type="ECO:0000313" key="5">
    <source>
        <dbReference type="EMBL" id="MQT15356.1"/>
    </source>
</evidence>
<proteinExistence type="inferred from homology"/>
<dbReference type="HAMAP" id="MF_00213">
    <property type="entry name" value="HypA_HybF"/>
    <property type="match status" value="1"/>
</dbReference>
<dbReference type="InterPro" id="IPR000688">
    <property type="entry name" value="HypA/HybF"/>
</dbReference>
<dbReference type="AlphaFoldDB" id="A0A6A7Y904"/>
<keyword evidence="6" id="KW-1185">Reference proteome</keyword>
<sequence>MHEMALCESLLDSLREAARTHGFSKVSTVRLSVGAFAGVEVEALRFGFDVVMRGSLADGAELIVLNEPGTAWCFDCSDTVALADRLAPCPRCGGERLRPNGGTDLRIKDLEVV</sequence>
<dbReference type="GO" id="GO:0016151">
    <property type="term" value="F:nickel cation binding"/>
    <property type="evidence" value="ECO:0007669"/>
    <property type="project" value="UniProtKB-UniRule"/>
</dbReference>
<organism evidence="5 6">
    <name type="scientific">Segnochrobactrum spirostomi</name>
    <dbReference type="NCBI Taxonomy" id="2608987"/>
    <lineage>
        <taxon>Bacteria</taxon>
        <taxon>Pseudomonadati</taxon>
        <taxon>Pseudomonadota</taxon>
        <taxon>Alphaproteobacteria</taxon>
        <taxon>Hyphomicrobiales</taxon>
        <taxon>Segnochrobactraceae</taxon>
        <taxon>Segnochrobactrum</taxon>
    </lineage>
</organism>
<feature type="binding site" evidence="4">
    <location>
        <position position="76"/>
    </location>
    <ligand>
        <name>Zn(2+)</name>
        <dbReference type="ChEBI" id="CHEBI:29105"/>
    </ligand>
</feature>
<feature type="binding site" evidence="4">
    <location>
        <position position="73"/>
    </location>
    <ligand>
        <name>Zn(2+)</name>
        <dbReference type="ChEBI" id="CHEBI:29105"/>
    </ligand>
</feature>
<dbReference type="Gene3D" id="3.30.2320.80">
    <property type="match status" value="1"/>
</dbReference>
<dbReference type="EMBL" id="VWNA01000003">
    <property type="protein sequence ID" value="MQT15356.1"/>
    <property type="molecule type" value="Genomic_DNA"/>
</dbReference>
<evidence type="ECO:0000256" key="2">
    <source>
        <dbReference type="ARBA" id="ARBA00022723"/>
    </source>
</evidence>
<keyword evidence="2 4" id="KW-0479">Metal-binding</keyword>
<name>A0A6A7Y904_9HYPH</name>
<feature type="binding site" evidence="4">
    <location>
        <position position="89"/>
    </location>
    <ligand>
        <name>Zn(2+)</name>
        <dbReference type="ChEBI" id="CHEBI:29105"/>
    </ligand>
</feature>
<comment type="caution">
    <text evidence="5">The sequence shown here is derived from an EMBL/GenBank/DDBJ whole genome shotgun (WGS) entry which is preliminary data.</text>
</comment>
<gene>
    <name evidence="4 5" type="primary">hypA</name>
    <name evidence="5" type="ORF">F0357_22420</name>
</gene>
<feature type="binding site" evidence="4">
    <location>
        <position position="92"/>
    </location>
    <ligand>
        <name>Zn(2+)</name>
        <dbReference type="ChEBI" id="CHEBI:29105"/>
    </ligand>
</feature>
<comment type="similarity">
    <text evidence="4">Belongs to the HypA/HybF family.</text>
</comment>
<protein>
    <recommendedName>
        <fullName evidence="4">Hydrogenase maturation factor HypA</fullName>
    </recommendedName>
</protein>
<reference evidence="5 6" key="1">
    <citation type="submission" date="2019-09" db="EMBL/GenBank/DDBJ databases">
        <title>Segnochrobactrum spirostomi gen. nov., sp. nov., isolated from the ciliate Spirostomum cf. yagiui and description of a novel family, Segnochrobactraceae fam. nov. within the order Rhizobiales of the class Alphaproteobacteria.</title>
        <authorList>
            <person name="Akter S."/>
            <person name="Shazib S.U.A."/>
            <person name="Shin M.K."/>
        </authorList>
    </citation>
    <scope>NUCLEOTIDE SEQUENCE [LARGE SCALE GENOMIC DNA]</scope>
    <source>
        <strain evidence="5 6">Sp-1</strain>
    </source>
</reference>
<accession>A0A6A7Y904</accession>
<dbReference type="RefSeq" id="WP_153490425.1">
    <property type="nucleotide sequence ID" value="NZ_VWNA01000003.1"/>
</dbReference>
<dbReference type="PANTHER" id="PTHR34535:SF3">
    <property type="entry name" value="HYDROGENASE MATURATION FACTOR HYPA"/>
    <property type="match status" value="1"/>
</dbReference>
<dbReference type="PANTHER" id="PTHR34535">
    <property type="entry name" value="HYDROGENASE MATURATION FACTOR HYPA"/>
    <property type="match status" value="1"/>
</dbReference>